<reference evidence="4 5" key="2">
    <citation type="submission" date="2012-08" db="EMBL/GenBank/DDBJ databases">
        <authorList>
            <person name="Gan P.H.P."/>
            <person name="Ikeda K."/>
            <person name="Irieda H."/>
            <person name="Narusaka M."/>
            <person name="O'Connell R.J."/>
            <person name="Narusaka Y."/>
            <person name="Takano Y."/>
            <person name="Kubo Y."/>
            <person name="Shirasu K."/>
        </authorList>
    </citation>
    <scope>NUCLEOTIDE SEQUENCE [LARGE SCALE GENOMIC DNA]</scope>
    <source>
        <strain evidence="4 5">Nara gc5</strain>
    </source>
</reference>
<dbReference type="PANTHER" id="PTHR44167">
    <property type="entry name" value="OVARIAN-SPECIFIC SERINE/THREONINE-PROTEIN KINASE LOK-RELATED"/>
    <property type="match status" value="1"/>
</dbReference>
<dbReference type="EMBL" id="KB020674">
    <property type="protein sequence ID" value="ELA32968.1"/>
    <property type="molecule type" value="Genomic_DNA"/>
</dbReference>
<dbReference type="AlphaFoldDB" id="L2G4L9"/>
<dbReference type="PROSITE" id="PS50011">
    <property type="entry name" value="PROTEIN_KINASE_DOM"/>
    <property type="match status" value="1"/>
</dbReference>
<keyword evidence="5" id="KW-1185">Reference proteome</keyword>
<dbReference type="GO" id="GO:0004674">
    <property type="term" value="F:protein serine/threonine kinase activity"/>
    <property type="evidence" value="ECO:0007669"/>
    <property type="project" value="TreeGrafter"/>
</dbReference>
<dbReference type="Gene3D" id="3.30.200.20">
    <property type="entry name" value="Phosphorylase Kinase, domain 1"/>
    <property type="match status" value="1"/>
</dbReference>
<dbReference type="OrthoDB" id="4799075at2759"/>
<name>L2G4L9_COLFN</name>
<feature type="compositionally biased region" description="Basic and acidic residues" evidence="1">
    <location>
        <begin position="12"/>
        <end position="23"/>
    </location>
</feature>
<dbReference type="InterPro" id="IPR008271">
    <property type="entry name" value="Ser/Thr_kinase_AS"/>
</dbReference>
<dbReference type="PROSITE" id="PS00108">
    <property type="entry name" value="PROTEIN_KINASE_ST"/>
    <property type="match status" value="1"/>
</dbReference>
<dbReference type="InterPro" id="IPR000719">
    <property type="entry name" value="Prot_kinase_dom"/>
</dbReference>
<dbReference type="GO" id="GO:0005524">
    <property type="term" value="F:ATP binding"/>
    <property type="evidence" value="ECO:0007669"/>
    <property type="project" value="InterPro"/>
</dbReference>
<dbReference type="InParanoid" id="L2G4L9"/>
<dbReference type="Proteomes" id="UP000011096">
    <property type="component" value="Unassembled WGS sequence"/>
</dbReference>
<dbReference type="CDD" id="cd00180">
    <property type="entry name" value="PKc"/>
    <property type="match status" value="1"/>
</dbReference>
<dbReference type="Gene3D" id="1.10.510.10">
    <property type="entry name" value="Transferase(Phosphotransferase) domain 1"/>
    <property type="match status" value="1"/>
</dbReference>
<dbReference type="SUPFAM" id="SSF56112">
    <property type="entry name" value="Protein kinase-like (PK-like)"/>
    <property type="match status" value="1"/>
</dbReference>
<accession>L2G4L9</accession>
<dbReference type="Pfam" id="PF00069">
    <property type="entry name" value="Pkinase"/>
    <property type="match status" value="1"/>
</dbReference>
<feature type="compositionally biased region" description="Basic and acidic residues" evidence="1">
    <location>
        <begin position="535"/>
        <end position="547"/>
    </location>
</feature>
<feature type="compositionally biased region" description="Basic and acidic residues" evidence="1">
    <location>
        <begin position="569"/>
        <end position="581"/>
    </location>
</feature>
<dbReference type="GO" id="GO:0044773">
    <property type="term" value="P:mitotic DNA damage checkpoint signaling"/>
    <property type="evidence" value="ECO:0007669"/>
    <property type="project" value="TreeGrafter"/>
</dbReference>
<dbReference type="STRING" id="1213859.L2G4L9"/>
<dbReference type="GO" id="GO:0005634">
    <property type="term" value="C:nucleus"/>
    <property type="evidence" value="ECO:0007669"/>
    <property type="project" value="TreeGrafter"/>
</dbReference>
<organism evidence="3">
    <name type="scientific">Colletotrichum fructicola (strain Nara gc5)</name>
    <name type="common">Anthracnose fungus</name>
    <name type="synonym">Colletotrichum gloeosporioides (strain Nara gc5)</name>
    <dbReference type="NCBI Taxonomy" id="1213859"/>
    <lineage>
        <taxon>Eukaryota</taxon>
        <taxon>Fungi</taxon>
        <taxon>Dikarya</taxon>
        <taxon>Ascomycota</taxon>
        <taxon>Pezizomycotina</taxon>
        <taxon>Sordariomycetes</taxon>
        <taxon>Hypocreomycetidae</taxon>
        <taxon>Glomerellales</taxon>
        <taxon>Glomerellaceae</taxon>
        <taxon>Colletotrichum</taxon>
        <taxon>Colletotrichum gloeosporioides species complex</taxon>
    </lineage>
</organism>
<dbReference type="InterPro" id="IPR011009">
    <property type="entry name" value="Kinase-like_dom_sf"/>
</dbReference>
<feature type="domain" description="Protein kinase" evidence="2">
    <location>
        <begin position="181"/>
        <end position="464"/>
    </location>
</feature>
<dbReference type="RefSeq" id="XP_031889024.1">
    <property type="nucleotide sequence ID" value="XM_032031764.1"/>
</dbReference>
<feature type="region of interest" description="Disordered" evidence="1">
    <location>
        <begin position="1"/>
        <end position="42"/>
    </location>
</feature>
<reference evidence="4 5" key="3">
    <citation type="submission" date="2020-04" db="EMBL/GenBank/DDBJ databases">
        <title>Genome sequencing and assembly of multiple isolates from the Colletotrichum gloeosporioides species complex.</title>
        <authorList>
            <person name="Gan P."/>
            <person name="Shirasu K."/>
        </authorList>
    </citation>
    <scope>NUCLEOTIDE SEQUENCE [LARGE SCALE GENOMIC DNA]</scope>
    <source>
        <strain evidence="4 5">Nara gc5</strain>
    </source>
</reference>
<keyword evidence="3" id="KW-0418">Kinase</keyword>
<evidence type="ECO:0000259" key="2">
    <source>
        <dbReference type="PROSITE" id="PS50011"/>
    </source>
</evidence>
<dbReference type="EMBL" id="ANPB02000002">
    <property type="protein sequence ID" value="KAF4489352.1"/>
    <property type="molecule type" value="Genomic_DNA"/>
</dbReference>
<proteinExistence type="predicted"/>
<evidence type="ECO:0000313" key="3">
    <source>
        <dbReference type="EMBL" id="ELA32968.1"/>
    </source>
</evidence>
<evidence type="ECO:0000313" key="4">
    <source>
        <dbReference type="EMBL" id="KAF4489352.1"/>
    </source>
</evidence>
<sequence>MGNYHNPYYESLRGDENETEFKPSQEPTRMVSDTDAAEVSRTTSSRKVIPESLFRKILEKCGLPSPNDPLAEKRVLRDAILPAISQALNDRGQEKWSLSPRTFSILWILNIPNVMDSFVAEGRTDRYLPYHEANLPNCIPGGLRSRFMKLQSLVRYHLADVRELEESGKHVHLPRNADAYFFSMEDLGSGRFAKVDKVRSYRTADIYARKQIRRGESVLEDHTQLKAFENELKSLKEVSHRHAVKLVGSYTDPHHLALIMSPIADVDLKRHLQRCEKSLDNRKFILRHFFGCLTTALAYIHSKNIRHKDIKPENILVKGDTVYLADFGTSKVCLDGHLTTNGEPKEGTPRYWAPEAGYHANRNRSSDIWSLGCVFLEMATTLLGRTQLEMLEFFNAHGNGNHHCIGLNLEATREWIDELRRSSFNDSNVLDWTDWMLQPKPDDRPTAAQLRGKIKDLDAEFEYICYECASQNGMKDCKTPLPTSPDVGRAIDGPGAALLQDVSEQLSLDKTATKDADSGQGLPQQTGSKILAEGKYGRDVKAQEPKVQHTAGPDTADVKPWPKRKVRFAKTDQAYESRDSRYSAQDSAGESIRFAGLPEDRRPEPTKHQEEEEESFDQVPNDAGFIIPDPINAPLFSRTFAPRIIGSFVHIGWNKSFFT</sequence>
<gene>
    <name evidence="4" type="primary">p38c</name>
    <name evidence="3" type="ORF">CGGC5_6974</name>
    <name evidence="4" type="ORF">CGGC5_v002866</name>
</gene>
<dbReference type="GO" id="GO:0005737">
    <property type="term" value="C:cytoplasm"/>
    <property type="evidence" value="ECO:0007669"/>
    <property type="project" value="TreeGrafter"/>
</dbReference>
<dbReference type="HOGENOM" id="CLU_416183_0_0_1"/>
<dbReference type="PANTHER" id="PTHR44167:SF24">
    <property type="entry name" value="SERINE_THREONINE-PROTEIN KINASE CHK2"/>
    <property type="match status" value="1"/>
</dbReference>
<feature type="compositionally biased region" description="Basic and acidic residues" evidence="1">
    <location>
        <begin position="598"/>
        <end position="610"/>
    </location>
</feature>
<reference evidence="3" key="1">
    <citation type="submission" date="2012-08" db="EMBL/GenBank/DDBJ databases">
        <title>Genome analysis of Colletotrichum orbiculare and Colletotrichum fructicola.</title>
        <authorList>
            <person name="Gan P.H.P."/>
            <person name="Ikeda K."/>
            <person name="Irieda H."/>
            <person name="Narusaka M."/>
            <person name="O'Connell R.J."/>
            <person name="Narusaka Y."/>
            <person name="Takano Y."/>
            <person name="Kubo Y."/>
            <person name="Shirasu K."/>
        </authorList>
    </citation>
    <scope>NUCLEOTIDE SEQUENCE</scope>
    <source>
        <strain evidence="3">Nara gc5</strain>
    </source>
</reference>
<feature type="region of interest" description="Disordered" evidence="1">
    <location>
        <begin position="511"/>
        <end position="621"/>
    </location>
</feature>
<dbReference type="SMART" id="SM00220">
    <property type="entry name" value="S_TKc"/>
    <property type="match status" value="1"/>
</dbReference>
<protein>
    <submittedName>
        <fullName evidence="3">Dual specificity mitogen-activated protein kinase kinase 1</fullName>
    </submittedName>
    <submittedName>
        <fullName evidence="4">Putative mitogen-activated protein kinase 14C</fullName>
    </submittedName>
</protein>
<dbReference type="GeneID" id="43615817"/>
<keyword evidence="3" id="KW-0808">Transferase</keyword>
<evidence type="ECO:0000256" key="1">
    <source>
        <dbReference type="SAM" id="MobiDB-lite"/>
    </source>
</evidence>
<evidence type="ECO:0000313" key="5">
    <source>
        <dbReference type="Proteomes" id="UP000011096"/>
    </source>
</evidence>